<evidence type="ECO:0000259" key="3">
    <source>
        <dbReference type="SMART" id="SM00409"/>
    </source>
</evidence>
<dbReference type="SMART" id="SM00089">
    <property type="entry name" value="PKD"/>
    <property type="match status" value="8"/>
</dbReference>
<feature type="domain" description="PKD/Chitinase" evidence="2">
    <location>
        <begin position="634"/>
        <end position="702"/>
    </location>
</feature>
<evidence type="ECO:0008006" key="6">
    <source>
        <dbReference type="Google" id="ProtNLM"/>
    </source>
</evidence>
<feature type="domain" description="Immunoglobulin" evidence="3">
    <location>
        <begin position="638"/>
        <end position="700"/>
    </location>
</feature>
<dbReference type="Proteomes" id="UP000236641">
    <property type="component" value="Unassembled WGS sequence"/>
</dbReference>
<dbReference type="OrthoDB" id="9765926at2"/>
<evidence type="ECO:0000313" key="4">
    <source>
        <dbReference type="EMBL" id="PNQ73034.1"/>
    </source>
</evidence>
<dbReference type="EMBL" id="POWF01000004">
    <property type="protein sequence ID" value="PNQ73034.1"/>
    <property type="molecule type" value="Genomic_DNA"/>
</dbReference>
<evidence type="ECO:0000313" key="5">
    <source>
        <dbReference type="Proteomes" id="UP000236641"/>
    </source>
</evidence>
<gene>
    <name evidence="4" type="ORF">C1T31_08550</name>
</gene>
<feature type="domain" description="Immunoglobulin" evidence="3">
    <location>
        <begin position="922"/>
        <end position="984"/>
    </location>
</feature>
<dbReference type="NCBIfam" id="TIGR04183">
    <property type="entry name" value="Por_Secre_tail"/>
    <property type="match status" value="1"/>
</dbReference>
<evidence type="ECO:0000259" key="2">
    <source>
        <dbReference type="SMART" id="SM00089"/>
    </source>
</evidence>
<dbReference type="SMART" id="SM00409">
    <property type="entry name" value="IG"/>
    <property type="match status" value="6"/>
</dbReference>
<feature type="domain" description="PKD/Chitinase" evidence="2">
    <location>
        <begin position="992"/>
        <end position="1058"/>
    </location>
</feature>
<protein>
    <recommendedName>
        <fullName evidence="6">Secretion system C-terminal sorting domain-containing protein</fullName>
    </recommendedName>
</protein>
<proteinExistence type="predicted"/>
<organism evidence="4 5">
    <name type="scientific">Hanstruepera neustonica</name>
    <dbReference type="NCBI Taxonomy" id="1445657"/>
    <lineage>
        <taxon>Bacteria</taxon>
        <taxon>Pseudomonadati</taxon>
        <taxon>Bacteroidota</taxon>
        <taxon>Flavobacteriia</taxon>
        <taxon>Flavobacteriales</taxon>
        <taxon>Flavobacteriaceae</taxon>
        <taxon>Hanstruepera</taxon>
    </lineage>
</organism>
<feature type="domain" description="PKD/Chitinase" evidence="2">
    <location>
        <begin position="418"/>
        <end position="491"/>
    </location>
</feature>
<dbReference type="RefSeq" id="WP_103052073.1">
    <property type="nucleotide sequence ID" value="NZ_POWF01000004.1"/>
</dbReference>
<feature type="domain" description="Immunoglobulin" evidence="3">
    <location>
        <begin position="497"/>
        <end position="559"/>
    </location>
</feature>
<dbReference type="InterPro" id="IPR009091">
    <property type="entry name" value="RCC1/BLIP-II"/>
</dbReference>
<accession>A0A2K1DYC9</accession>
<feature type="domain" description="PKD/Chitinase" evidence="2">
    <location>
        <begin position="776"/>
        <end position="844"/>
    </location>
</feature>
<feature type="domain" description="Immunoglobulin" evidence="3">
    <location>
        <begin position="424"/>
        <end position="489"/>
    </location>
</feature>
<dbReference type="InterPro" id="IPR026444">
    <property type="entry name" value="Secre_tail"/>
</dbReference>
<feature type="domain" description="PKD/Chitinase" evidence="2">
    <location>
        <begin position="708"/>
        <end position="774"/>
    </location>
</feature>
<dbReference type="SUPFAM" id="SSF50985">
    <property type="entry name" value="RCC1/BLIP-II"/>
    <property type="match status" value="1"/>
</dbReference>
<feature type="domain" description="PKD/Chitinase" evidence="2">
    <location>
        <begin position="918"/>
        <end position="986"/>
    </location>
</feature>
<sequence length="1294" mass="137456">MKNYYLKWEFLKIRNFIITTCFFCGILSMNGQNYPTQDQLPDVQYQNYQPPTESMPEYLEAFTEGLSGSIIRRIGDRNVFGTSSNRIRHNYSKDQTWNSDETLIKLSGHPAAILDAETYEFLYWANIPGYGRWSNTQPNIMYGASNNNFQSFDVTTNQRTTLRTFTEYSNVDFGYGEGNQSNDDRYVGLIGQNGSTKTVFVYDIQNDVVTGSMVIPSGDLDWFSVSQSGEYAVLCWRTDGSGPNQGLKSYDINMQNERHLADTTPHGDLGYDTYGNEVFVGYGDQAQWDAGYSMYMVRLDGGGMTNLFPYINGRGIWGGHVSCRNLDRPGWAYVSEQCCSSNPVAPREIFAIKLDNSGIIERYAKHHSAPTGYLHETQVVPNRNGTKMIFASNWNDPTQTNQTSAPAFVLEYPQGNVGMTVNAGNDITICEGESTNLTAFGTGGNDFSWNTGENSQNIEVSPSETTTYTVTLSDNEGNSVTDSVTVTVNPLPVANAGNDVTINEGDSVTLAATGGSNYSWSTNETTQEITVSPTVTTTYTVTVIQNGCMSEDTVTVTVIPTPIEADAGQDVIICENDTVVLTASGGSNYAWSNGETTQSITVSPSETTTYSVTVSEGDVSDSDSVTVTVKPIPVANAGNDVTITAGESTTLTATGGDTYQWNTGATTPSITVNPSETTTYSVVVTSNGCTSSDTVEVTVEPNVTVTANAGQDVSICENDSTTLTASGGSSYQWSTGATTQSITVSPNSTTTYTVTVSEGEVSDSDSVTVTVNPIPVANAGNDITITAGESTTLTATGGDTYQWNTGATTPSITVNPSETTTYSVVVSSNGCTSSDTVEVTVEPNVTVTANAGQDVSICENESTTLTASGGSSYQWSTGATTQSITVSPNSTTTYTVTVSEGEVSDSDSVTVTVNPIPVANAGNDITITAGESTTLTATGGDTYQWNTGATTPSITVNPSETTTYSVVVSSNGCTSSDTVEVTVEPNVTVTANAGQDVSICENESTTLTASGGSSYQWSTGATTQSITVSPNSTTTYTVTVSEGDVSDSDSVIVTVNPIPVANAGNDVTIENGDSVVLEASGGTGYVWNTGETSSNITVSPTETTTYSVTVYMNGCSSTDSVTVHVIEPVNATVNDNNFEICFGETTTLTAFGGTEYYWSTGETTQSIDVSPEDSTTHYSVTVSNGISSETLTVQVIATDCDSTTEEVEETVYDASITVYPNPARNNVNIKITGFTGVASLQLFDFSGRQLINKAIQPSTRPVTHKLDVSDLPRGIYLVTITQNGESFSKRLILK</sequence>
<dbReference type="InterPro" id="IPR003599">
    <property type="entry name" value="Ig_sub"/>
</dbReference>
<feature type="domain" description="Immunoglobulin" evidence="3">
    <location>
        <begin position="560"/>
        <end position="630"/>
    </location>
</feature>
<comment type="caution">
    <text evidence="4">The sequence shown here is derived from an EMBL/GenBank/DDBJ whole genome shotgun (WGS) entry which is preliminary data.</text>
</comment>
<feature type="domain" description="Immunoglobulin" evidence="3">
    <location>
        <begin position="780"/>
        <end position="842"/>
    </location>
</feature>
<dbReference type="InterPro" id="IPR022409">
    <property type="entry name" value="PKD/Chitinase_dom"/>
</dbReference>
<name>A0A2K1DYC9_9FLAO</name>
<keyword evidence="5" id="KW-1185">Reference proteome</keyword>
<dbReference type="Pfam" id="PF18962">
    <property type="entry name" value="Por_Secre_tail"/>
    <property type="match status" value="1"/>
</dbReference>
<keyword evidence="1" id="KW-0732">Signal</keyword>
<feature type="domain" description="PKD/Chitinase" evidence="2">
    <location>
        <begin position="850"/>
        <end position="916"/>
    </location>
</feature>
<reference evidence="4 5" key="1">
    <citation type="submission" date="2018-01" db="EMBL/GenBank/DDBJ databases">
        <title>The draft genome of Hanstruepera neustonica JCM19743.</title>
        <authorList>
            <person name="He R.-H."/>
            <person name="Du Z.-J."/>
        </authorList>
    </citation>
    <scope>NUCLEOTIDE SEQUENCE [LARGE SCALE GENOMIC DNA]</scope>
    <source>
        <strain evidence="4 5">JCM19743</strain>
    </source>
</reference>
<evidence type="ECO:0000256" key="1">
    <source>
        <dbReference type="ARBA" id="ARBA00022729"/>
    </source>
</evidence>
<feature type="domain" description="PKD/Chitinase" evidence="2">
    <location>
        <begin position="1060"/>
        <end position="1128"/>
    </location>
</feature>